<dbReference type="PANTHER" id="PTHR15837:SF0">
    <property type="entry name" value="RAN GUANINE NUCLEOTIDE RELEASE FACTOR"/>
    <property type="match status" value="1"/>
</dbReference>
<evidence type="ECO:0000313" key="4">
    <source>
        <dbReference type="EMBL" id="TKA32170.1"/>
    </source>
</evidence>
<dbReference type="InterPro" id="IPR016123">
    <property type="entry name" value="Mog1/PsbP_a/b/a-sand"/>
</dbReference>
<dbReference type="GO" id="GO:0031267">
    <property type="term" value="F:small GTPase binding"/>
    <property type="evidence" value="ECO:0007669"/>
    <property type="project" value="TreeGrafter"/>
</dbReference>
<dbReference type="OrthoDB" id="10255285at2759"/>
<keyword evidence="5" id="KW-1185">Reference proteome</keyword>
<name>A0A4U0U9Y0_9PEZI</name>
<dbReference type="GO" id="GO:0005634">
    <property type="term" value="C:nucleus"/>
    <property type="evidence" value="ECO:0007669"/>
    <property type="project" value="TreeGrafter"/>
</dbReference>
<evidence type="ECO:0000313" key="5">
    <source>
        <dbReference type="Proteomes" id="UP000308549"/>
    </source>
</evidence>
<evidence type="ECO:0000256" key="2">
    <source>
        <dbReference type="ARBA" id="ARBA00022448"/>
    </source>
</evidence>
<gene>
    <name evidence="4" type="ORF">B0A50_01418</name>
</gene>
<evidence type="ECO:0000256" key="3">
    <source>
        <dbReference type="ARBA" id="ARBA00022927"/>
    </source>
</evidence>
<reference evidence="4 5" key="1">
    <citation type="submission" date="2017-03" db="EMBL/GenBank/DDBJ databases">
        <title>Genomes of endolithic fungi from Antarctica.</title>
        <authorList>
            <person name="Coleine C."/>
            <person name="Masonjones S."/>
            <person name="Stajich J.E."/>
        </authorList>
    </citation>
    <scope>NUCLEOTIDE SEQUENCE [LARGE SCALE GENOMIC DNA]</scope>
    <source>
        <strain evidence="4 5">CCFEE 6315</strain>
    </source>
</reference>
<dbReference type="AlphaFoldDB" id="A0A4U0U9Y0"/>
<accession>A0A4U0U9Y0</accession>
<dbReference type="SUPFAM" id="SSF55724">
    <property type="entry name" value="Mog1p/PsbP-like"/>
    <property type="match status" value="1"/>
</dbReference>
<proteinExistence type="inferred from homology"/>
<comment type="caution">
    <text evidence="4">The sequence shown here is derived from an EMBL/GenBank/DDBJ whole genome shotgun (WGS) entry which is preliminary data.</text>
</comment>
<dbReference type="InterPro" id="IPR007681">
    <property type="entry name" value="Mog1"/>
</dbReference>
<keyword evidence="2" id="KW-0813">Transport</keyword>
<evidence type="ECO:0008006" key="6">
    <source>
        <dbReference type="Google" id="ProtNLM"/>
    </source>
</evidence>
<keyword evidence="3" id="KW-0653">Protein transport</keyword>
<dbReference type="EMBL" id="NAJL01000006">
    <property type="protein sequence ID" value="TKA32170.1"/>
    <property type="molecule type" value="Genomic_DNA"/>
</dbReference>
<dbReference type="Gene3D" id="3.40.1000.10">
    <property type="entry name" value="Mog1/PsbP, alpha/beta/alpha sandwich"/>
    <property type="match status" value="1"/>
</dbReference>
<sequence length="191" mass="21450">MTDFTPVDLFGGALNAALPSTFADVSDIRQVPDHQEVWLDKDGFTSIIFEILERVEMSDPEALKYHLQDLVEEDAGETRVWTSGEVYFRMLPEGTPAYTLFATSPAGEKQRGRRNEPDFVGVLLTMVRLESQKTDLLMVINVPHVSGSYDEGEVDPASGKHGRLLEQGMDLRGKVLESFQIKDWGLFVQEE</sequence>
<comment type="similarity">
    <text evidence="1">Belongs to the MOG1 family.</text>
</comment>
<dbReference type="GO" id="GO:0005085">
    <property type="term" value="F:guanyl-nucleotide exchange factor activity"/>
    <property type="evidence" value="ECO:0007669"/>
    <property type="project" value="TreeGrafter"/>
</dbReference>
<dbReference type="Proteomes" id="UP000308549">
    <property type="component" value="Unassembled WGS sequence"/>
</dbReference>
<organism evidence="4 5">
    <name type="scientific">Salinomyces thailandicus</name>
    <dbReference type="NCBI Taxonomy" id="706561"/>
    <lineage>
        <taxon>Eukaryota</taxon>
        <taxon>Fungi</taxon>
        <taxon>Dikarya</taxon>
        <taxon>Ascomycota</taxon>
        <taxon>Pezizomycotina</taxon>
        <taxon>Dothideomycetes</taxon>
        <taxon>Dothideomycetidae</taxon>
        <taxon>Mycosphaerellales</taxon>
        <taxon>Teratosphaeriaceae</taxon>
        <taxon>Salinomyces</taxon>
    </lineage>
</organism>
<dbReference type="GO" id="GO:0006606">
    <property type="term" value="P:protein import into nucleus"/>
    <property type="evidence" value="ECO:0007669"/>
    <property type="project" value="TreeGrafter"/>
</dbReference>
<evidence type="ECO:0000256" key="1">
    <source>
        <dbReference type="ARBA" id="ARBA00010307"/>
    </source>
</evidence>
<dbReference type="PANTHER" id="PTHR15837">
    <property type="entry name" value="RAN GUANINE NUCLEOTIDE RELEASE FACTOR"/>
    <property type="match status" value="1"/>
</dbReference>
<protein>
    <recommendedName>
        <fullName evidence="6">Mog1p/PsbP-like protein</fullName>
    </recommendedName>
</protein>
<dbReference type="Pfam" id="PF04603">
    <property type="entry name" value="Mog1"/>
    <property type="match status" value="1"/>
</dbReference>